<name>A0A0H4J2N0_9PROT</name>
<accession>A0A0H4J2N0</accession>
<dbReference type="Proteomes" id="UP000066549">
    <property type="component" value="Chromosome"/>
</dbReference>
<dbReference type="InterPro" id="IPR036318">
    <property type="entry name" value="FAD-bd_PCMH-like_sf"/>
</dbReference>
<dbReference type="InterPro" id="IPR016169">
    <property type="entry name" value="FAD-bd_PCMH_sub2"/>
</dbReference>
<evidence type="ECO:0000313" key="3">
    <source>
        <dbReference type="EMBL" id="AKO66265.1"/>
    </source>
</evidence>
<keyword evidence="1" id="KW-0274">FAD</keyword>
<dbReference type="InterPro" id="IPR016166">
    <property type="entry name" value="FAD-bd_PCMH"/>
</dbReference>
<reference evidence="3 4" key="1">
    <citation type="submission" date="2015-03" db="EMBL/GenBank/DDBJ databases">
        <title>Comparative analysis of the OM43 clade including a novel species from Red Sea uncovers genomic and metabolic diversity among marine methylotrophs.</title>
        <authorList>
            <person name="Jimenez-Infante F."/>
            <person name="Ngugi D.K."/>
            <person name="Vinu M."/>
            <person name="Alam I."/>
            <person name="Kamau A."/>
            <person name="Blom J."/>
            <person name="Bajic V.B."/>
            <person name="Stingl U."/>
        </authorList>
    </citation>
    <scope>NUCLEOTIDE SEQUENCE [LARGE SCALE GENOMIC DNA]</scope>
    <source>
        <strain evidence="3 4">MBRSH7</strain>
    </source>
</reference>
<dbReference type="SUPFAM" id="SSF56176">
    <property type="entry name" value="FAD-binding/transporter-associated domain-like"/>
    <property type="match status" value="1"/>
</dbReference>
<feature type="domain" description="FAD-binding PCMH-type" evidence="2">
    <location>
        <begin position="1"/>
        <end position="177"/>
    </location>
</feature>
<proteinExistence type="predicted"/>
<evidence type="ECO:0000313" key="4">
    <source>
        <dbReference type="Proteomes" id="UP000066549"/>
    </source>
</evidence>
<dbReference type="GO" id="GO:0071949">
    <property type="term" value="F:FAD binding"/>
    <property type="evidence" value="ECO:0007669"/>
    <property type="project" value="InterPro"/>
</dbReference>
<evidence type="ECO:0000259" key="2">
    <source>
        <dbReference type="PROSITE" id="PS51387"/>
    </source>
</evidence>
<dbReference type="EMBL" id="CP011002">
    <property type="protein sequence ID" value="AKO66265.1"/>
    <property type="molecule type" value="Genomic_DNA"/>
</dbReference>
<keyword evidence="1" id="KW-0285">Flavoprotein</keyword>
<dbReference type="Pfam" id="PF01565">
    <property type="entry name" value="FAD_binding_4"/>
    <property type="match status" value="1"/>
</dbReference>
<organism evidence="3 4">
    <name type="scientific">Methylophilales bacterium MBRS-H7</name>
    <dbReference type="NCBI Taxonomy" id="1623450"/>
    <lineage>
        <taxon>Bacteria</taxon>
        <taxon>Pseudomonadati</taxon>
        <taxon>Pseudomonadota</taxon>
        <taxon>Betaproteobacteria</taxon>
        <taxon>Nitrosomonadales</taxon>
        <taxon>OM43 clade</taxon>
    </lineage>
</organism>
<dbReference type="Gene3D" id="3.30.465.10">
    <property type="match status" value="1"/>
</dbReference>
<dbReference type="PANTHER" id="PTHR43762:SF1">
    <property type="entry name" value="D-ARABINONO-1,4-LACTONE OXIDASE"/>
    <property type="match status" value="1"/>
</dbReference>
<dbReference type="GO" id="GO:0016899">
    <property type="term" value="F:oxidoreductase activity, acting on the CH-OH group of donors, oxygen as acceptor"/>
    <property type="evidence" value="ECO:0007669"/>
    <property type="project" value="InterPro"/>
</dbReference>
<gene>
    <name evidence="3" type="ORF">VI33_06255</name>
</gene>
<dbReference type="PANTHER" id="PTHR43762">
    <property type="entry name" value="L-GULONOLACTONE OXIDASE"/>
    <property type="match status" value="1"/>
</dbReference>
<dbReference type="InterPro" id="IPR010031">
    <property type="entry name" value="FAD_lactone_oxidase-like"/>
</dbReference>
<dbReference type="PROSITE" id="PS51387">
    <property type="entry name" value="FAD_PCMH"/>
    <property type="match status" value="1"/>
</dbReference>
<evidence type="ECO:0000256" key="1">
    <source>
        <dbReference type="ARBA" id="ARBA00022827"/>
    </source>
</evidence>
<dbReference type="OrthoDB" id="143770at2"/>
<keyword evidence="4" id="KW-1185">Reference proteome</keyword>
<sequence length="430" mass="50068">MKINNKYLFWPFVSNGFSDFHEITDELQTKNKKTLLIHGNGRSYSHCCLNDDKPLLSMRKINKIILFNKNTGELRAQAGITIKEIHDVVTKYFWVVNISPGTQYVTLGGCVANDIHGKNYHSAGSFIQSVNYIKILRSDGKEYLCSRKNNKSLFFASFGGLGLTGVITEVSINLKKVSSLFMDVQKLPFDSMQDFVKLSKKFEDQYEYSVGWMDCVSKYMGRGFIFNSNFLKTKQNETNKNLKTKINLRHFPLIPVFNKFSIPVFNYLYYLINKLGKNKFIQHYVKNLYPLDAVLGWNRLYGTSGFFQLQFLIPVNNLQNFEVEFFNLLKKYNLTSFLVVLKLFTKFKKSGMLSFPKNGLSVAVDFRNNKHTPDLIRDLQLLIKSYKGRTYLAKDAFIDKKMFQNFYPEFNTFKKFMDVNLSSNMKRKIF</sequence>
<dbReference type="InterPro" id="IPR006094">
    <property type="entry name" value="Oxid_FAD_bind_N"/>
</dbReference>
<dbReference type="AlphaFoldDB" id="A0A0H4J2N0"/>
<protein>
    <recommendedName>
        <fullName evidence="2">FAD-binding PCMH-type domain-containing protein</fullName>
    </recommendedName>
</protein>